<reference evidence="4" key="1">
    <citation type="journal article" date="2013" name="Nature">
        <title>Pan genome of the phytoplankton Emiliania underpins its global distribution.</title>
        <authorList>
            <person name="Read B.A."/>
            <person name="Kegel J."/>
            <person name="Klute M.J."/>
            <person name="Kuo A."/>
            <person name="Lefebvre S.C."/>
            <person name="Maumus F."/>
            <person name="Mayer C."/>
            <person name="Miller J."/>
            <person name="Monier A."/>
            <person name="Salamov A."/>
            <person name="Young J."/>
            <person name="Aguilar M."/>
            <person name="Claverie J.M."/>
            <person name="Frickenhaus S."/>
            <person name="Gonzalez K."/>
            <person name="Herman E.K."/>
            <person name="Lin Y.C."/>
            <person name="Napier J."/>
            <person name="Ogata H."/>
            <person name="Sarno A.F."/>
            <person name="Shmutz J."/>
            <person name="Schroeder D."/>
            <person name="de Vargas C."/>
            <person name="Verret F."/>
            <person name="von Dassow P."/>
            <person name="Valentin K."/>
            <person name="Van de Peer Y."/>
            <person name="Wheeler G."/>
            <person name="Dacks J.B."/>
            <person name="Delwiche C.F."/>
            <person name="Dyhrman S.T."/>
            <person name="Glockner G."/>
            <person name="John U."/>
            <person name="Richards T."/>
            <person name="Worden A.Z."/>
            <person name="Zhang X."/>
            <person name="Grigoriev I.V."/>
            <person name="Allen A.E."/>
            <person name="Bidle K."/>
            <person name="Borodovsky M."/>
            <person name="Bowler C."/>
            <person name="Brownlee C."/>
            <person name="Cock J.M."/>
            <person name="Elias M."/>
            <person name="Gladyshev V.N."/>
            <person name="Groth M."/>
            <person name="Guda C."/>
            <person name="Hadaegh A."/>
            <person name="Iglesias-Rodriguez M.D."/>
            <person name="Jenkins J."/>
            <person name="Jones B.M."/>
            <person name="Lawson T."/>
            <person name="Leese F."/>
            <person name="Lindquist E."/>
            <person name="Lobanov A."/>
            <person name="Lomsadze A."/>
            <person name="Malik S.B."/>
            <person name="Marsh M.E."/>
            <person name="Mackinder L."/>
            <person name="Mock T."/>
            <person name="Mueller-Roeber B."/>
            <person name="Pagarete A."/>
            <person name="Parker M."/>
            <person name="Probert I."/>
            <person name="Quesneville H."/>
            <person name="Raines C."/>
            <person name="Rensing S.A."/>
            <person name="Riano-Pachon D.M."/>
            <person name="Richier S."/>
            <person name="Rokitta S."/>
            <person name="Shiraiwa Y."/>
            <person name="Soanes D.M."/>
            <person name="van der Giezen M."/>
            <person name="Wahlund T.M."/>
            <person name="Williams B."/>
            <person name="Wilson W."/>
            <person name="Wolfe G."/>
            <person name="Wurch L.L."/>
        </authorList>
    </citation>
    <scope>NUCLEOTIDE SEQUENCE</scope>
</reference>
<keyword evidence="2" id="KW-0812">Transmembrane</keyword>
<dbReference type="PaxDb" id="2903-EOD04681"/>
<feature type="region of interest" description="Disordered" evidence="1">
    <location>
        <begin position="114"/>
        <end position="144"/>
    </location>
</feature>
<dbReference type="HOGENOM" id="CLU_919626_0_0_1"/>
<dbReference type="Proteomes" id="UP000013827">
    <property type="component" value="Unassembled WGS sequence"/>
</dbReference>
<feature type="compositionally biased region" description="Pro residues" evidence="1">
    <location>
        <begin position="118"/>
        <end position="144"/>
    </location>
</feature>
<evidence type="ECO:0000256" key="2">
    <source>
        <dbReference type="SAM" id="Phobius"/>
    </source>
</evidence>
<organism evidence="3 4">
    <name type="scientific">Emiliania huxleyi (strain CCMP1516)</name>
    <dbReference type="NCBI Taxonomy" id="280463"/>
    <lineage>
        <taxon>Eukaryota</taxon>
        <taxon>Haptista</taxon>
        <taxon>Haptophyta</taxon>
        <taxon>Prymnesiophyceae</taxon>
        <taxon>Isochrysidales</taxon>
        <taxon>Noelaerhabdaceae</taxon>
        <taxon>Emiliania</taxon>
    </lineage>
</organism>
<evidence type="ECO:0000256" key="1">
    <source>
        <dbReference type="SAM" id="MobiDB-lite"/>
    </source>
</evidence>
<reference evidence="3" key="2">
    <citation type="submission" date="2024-10" db="UniProtKB">
        <authorList>
            <consortium name="EnsemblProtists"/>
        </authorList>
    </citation>
    <scope>IDENTIFICATION</scope>
</reference>
<protein>
    <recommendedName>
        <fullName evidence="5">Pherophorin domain-containing protein</fullName>
    </recommendedName>
</protein>
<dbReference type="GeneID" id="17250867"/>
<proteinExistence type="predicted"/>
<evidence type="ECO:0000313" key="4">
    <source>
        <dbReference type="Proteomes" id="UP000013827"/>
    </source>
</evidence>
<dbReference type="AlphaFoldDB" id="A0A0D3I096"/>
<feature type="region of interest" description="Disordered" evidence="1">
    <location>
        <begin position="206"/>
        <end position="229"/>
    </location>
</feature>
<evidence type="ECO:0008006" key="5">
    <source>
        <dbReference type="Google" id="ProtNLM"/>
    </source>
</evidence>
<evidence type="ECO:0000313" key="3">
    <source>
        <dbReference type="EnsemblProtists" id="EOD04681"/>
    </source>
</evidence>
<sequence length="303" mass="31916">MGFIELPALAMEGSDARTRLSMLITALRQIVMLLLAFCVVMALAGRAYESGFGPHADTDSSGTSAGRDAALPGSRRRWAEEGPLIGLAAPRWGGRPAQQWQPAVPLQMRPSKWRRVPHWPPAAPPRPPPRPPKAPRPPAPPPRPHSWLEGYLDCDCSWLVDGAASCQGEARGEQSYSLLGVQVPLPSFGSLRDIDFRSIGFDFSGGGGGADAPSPAAADGEEEEGGGPGGQCVDWCCCSCEWTADYACPQTPGHPRPPGRLGYADDDGGACFGYCCDRPDDHAADIPTGRAGPGGLEHVIGLG</sequence>
<feature type="transmembrane region" description="Helical" evidence="2">
    <location>
        <begin position="20"/>
        <end position="44"/>
    </location>
</feature>
<dbReference type="EnsemblProtists" id="EOD04681">
    <property type="protein sequence ID" value="EOD04681"/>
    <property type="gene ID" value="EMIHUDRAFT_439110"/>
</dbReference>
<dbReference type="RefSeq" id="XP_005757110.1">
    <property type="nucleotide sequence ID" value="XM_005757053.1"/>
</dbReference>
<feature type="region of interest" description="Disordered" evidence="1">
    <location>
        <begin position="53"/>
        <end position="75"/>
    </location>
</feature>
<name>A0A0D3I096_EMIH1</name>
<keyword evidence="2" id="KW-0472">Membrane</keyword>
<keyword evidence="2" id="KW-1133">Transmembrane helix</keyword>
<accession>A0A0D3I096</accession>
<keyword evidence="4" id="KW-1185">Reference proteome</keyword>
<dbReference type="KEGG" id="ehx:EMIHUDRAFT_439110"/>